<evidence type="ECO:0000256" key="3">
    <source>
        <dbReference type="SAM" id="MobiDB-lite"/>
    </source>
</evidence>
<reference key="1">
    <citation type="submission" date="2011-09" db="EMBL/GenBank/DDBJ databases">
        <title>Genomic characterization of the Taylorella genus.</title>
        <authorList>
            <person name="Hebert L."/>
            <person name="Moumen B."/>
            <person name="Pons N."/>
            <person name="Duquesne F."/>
            <person name="Breuil M.-F."/>
            <person name="Goux D."/>
            <person name="Batto J.-M."/>
            <person name="Renault P."/>
            <person name="Laugier C."/>
            <person name="Petry S."/>
        </authorList>
    </citation>
    <scope>NUCLEOTIDE SEQUENCE</scope>
    <source>
        <strain>MCE3</strain>
    </source>
</reference>
<dbReference type="SMART" id="SM00935">
    <property type="entry name" value="OmpH"/>
    <property type="match status" value="1"/>
</dbReference>
<dbReference type="Proteomes" id="UP000009284">
    <property type="component" value="Chromosome"/>
</dbReference>
<evidence type="ECO:0000313" key="6">
    <source>
        <dbReference type="Proteomes" id="UP000009284"/>
    </source>
</evidence>
<evidence type="ECO:0000313" key="5">
    <source>
        <dbReference type="EMBL" id="AEP36649.1"/>
    </source>
</evidence>
<protein>
    <submittedName>
        <fullName evidence="5">Putative outer membrane protein</fullName>
    </submittedName>
</protein>
<dbReference type="eggNOG" id="COG2825">
    <property type="taxonomic scope" value="Bacteria"/>
</dbReference>
<dbReference type="RefSeq" id="WP_014111545.1">
    <property type="nucleotide sequence ID" value="NC_016043.1"/>
</dbReference>
<dbReference type="GO" id="GO:0051082">
    <property type="term" value="F:unfolded protein binding"/>
    <property type="evidence" value="ECO:0007669"/>
    <property type="project" value="InterPro"/>
</dbReference>
<dbReference type="EMBL" id="CP003059">
    <property type="protein sequence ID" value="AEP36649.1"/>
    <property type="molecule type" value="Genomic_DNA"/>
</dbReference>
<dbReference type="GO" id="GO:0050821">
    <property type="term" value="P:protein stabilization"/>
    <property type="evidence" value="ECO:0007669"/>
    <property type="project" value="TreeGrafter"/>
</dbReference>
<evidence type="ECO:0000256" key="2">
    <source>
        <dbReference type="ARBA" id="ARBA00022729"/>
    </source>
</evidence>
<dbReference type="PANTHER" id="PTHR35089:SF1">
    <property type="entry name" value="CHAPERONE PROTEIN SKP"/>
    <property type="match status" value="1"/>
</dbReference>
<dbReference type="SUPFAM" id="SSF111384">
    <property type="entry name" value="OmpH-like"/>
    <property type="match status" value="1"/>
</dbReference>
<feature type="compositionally biased region" description="Low complexity" evidence="3">
    <location>
        <begin position="28"/>
        <end position="51"/>
    </location>
</feature>
<feature type="signal peptide" evidence="4">
    <location>
        <begin position="1"/>
        <end position="23"/>
    </location>
</feature>
<feature type="region of interest" description="Disordered" evidence="3">
    <location>
        <begin position="28"/>
        <end position="58"/>
    </location>
</feature>
<evidence type="ECO:0000256" key="4">
    <source>
        <dbReference type="SAM" id="SignalP"/>
    </source>
</evidence>
<reference evidence="5 6" key="2">
    <citation type="journal article" date="2012" name="PLoS ONE">
        <title>Genomic characterization of the taylorella genus.</title>
        <authorList>
            <person name="Hebert L."/>
            <person name="Moumen B."/>
            <person name="Pons N."/>
            <person name="Duquesne F."/>
            <person name="Breuil M.F."/>
            <person name="Goux D."/>
            <person name="Batto J.M."/>
            <person name="Laugier C."/>
            <person name="Renault P."/>
            <person name="Petry S."/>
        </authorList>
    </citation>
    <scope>NUCLEOTIDE SEQUENCE [LARGE SCALE GENOMIC DNA]</scope>
    <source>
        <strain evidence="5 6">MCE3</strain>
    </source>
</reference>
<dbReference type="InterPro" id="IPR005632">
    <property type="entry name" value="Chaperone_Skp"/>
</dbReference>
<dbReference type="KEGG" id="tas:TASI_0880"/>
<accession>G4Q9N3</accession>
<evidence type="ECO:0000256" key="1">
    <source>
        <dbReference type="ARBA" id="ARBA00009091"/>
    </source>
</evidence>
<dbReference type="Gene3D" id="3.30.910.20">
    <property type="entry name" value="Skp domain"/>
    <property type="match status" value="1"/>
</dbReference>
<gene>
    <name evidence="5" type="ordered locus">TASI_0880</name>
</gene>
<dbReference type="InterPro" id="IPR024930">
    <property type="entry name" value="Skp_dom_sf"/>
</dbReference>
<dbReference type="OrthoDB" id="5294628at2"/>
<keyword evidence="2 4" id="KW-0732">Signal</keyword>
<keyword evidence="6" id="KW-1185">Reference proteome</keyword>
<dbReference type="GO" id="GO:0005829">
    <property type="term" value="C:cytosol"/>
    <property type="evidence" value="ECO:0007669"/>
    <property type="project" value="TreeGrafter"/>
</dbReference>
<dbReference type="HOGENOM" id="CLU_101388_1_0_4"/>
<dbReference type="Pfam" id="PF03938">
    <property type="entry name" value="OmpH"/>
    <property type="match status" value="1"/>
</dbReference>
<sequence>MLKINTLISVSALTLALSTSAFAQAQTQGQAQAPKTNEVKSAPAAKPADVAKPADAEKVAPQKAFVPKIGFVNTNKLLSESAPAKEAERKIEEEFKKRDTELQKLANDLRTKYENFDKNAPVMTDSDRAKAQRELTDLDTNLQRKRREFQEDFNRRRQDAFAQIVDKANRAIQDIASEEDYDIIIQEAVAVSDRVDITDKVIKALETKK</sequence>
<name>G4Q9N3_TAYAM</name>
<organism evidence="5 6">
    <name type="scientific">Taylorella asinigenitalis (strain MCE3)</name>
    <dbReference type="NCBI Taxonomy" id="1008459"/>
    <lineage>
        <taxon>Bacteria</taxon>
        <taxon>Pseudomonadati</taxon>
        <taxon>Pseudomonadota</taxon>
        <taxon>Betaproteobacteria</taxon>
        <taxon>Burkholderiales</taxon>
        <taxon>Alcaligenaceae</taxon>
        <taxon>Taylorella</taxon>
    </lineage>
</organism>
<dbReference type="AlphaFoldDB" id="G4Q9N3"/>
<comment type="similarity">
    <text evidence="1">Belongs to the Skp family.</text>
</comment>
<dbReference type="STRING" id="1008459.TASI_0880"/>
<feature type="chain" id="PRO_5003467627" evidence="4">
    <location>
        <begin position="24"/>
        <end position="209"/>
    </location>
</feature>
<proteinExistence type="inferred from homology"/>
<dbReference type="PANTHER" id="PTHR35089">
    <property type="entry name" value="CHAPERONE PROTEIN SKP"/>
    <property type="match status" value="1"/>
</dbReference>